<evidence type="ECO:0000313" key="2">
    <source>
        <dbReference type="Proteomes" id="UP000304900"/>
    </source>
</evidence>
<dbReference type="EMBL" id="SZVO01000002">
    <property type="protein sequence ID" value="TKT93364.1"/>
    <property type="molecule type" value="Genomic_DNA"/>
</dbReference>
<organism evidence="1 2">
    <name type="scientific">Dyadobacter frigoris</name>
    <dbReference type="NCBI Taxonomy" id="2576211"/>
    <lineage>
        <taxon>Bacteria</taxon>
        <taxon>Pseudomonadati</taxon>
        <taxon>Bacteroidota</taxon>
        <taxon>Cytophagia</taxon>
        <taxon>Cytophagales</taxon>
        <taxon>Spirosomataceae</taxon>
        <taxon>Dyadobacter</taxon>
    </lineage>
</organism>
<evidence type="ECO:0000313" key="1">
    <source>
        <dbReference type="EMBL" id="TKT93364.1"/>
    </source>
</evidence>
<dbReference type="RefSeq" id="WP_137339040.1">
    <property type="nucleotide sequence ID" value="NZ_BSQH01000011.1"/>
</dbReference>
<comment type="caution">
    <text evidence="1">The sequence shown here is derived from an EMBL/GenBank/DDBJ whole genome shotgun (WGS) entry which is preliminary data.</text>
</comment>
<dbReference type="OrthoDB" id="9790530at2"/>
<reference evidence="1 2" key="1">
    <citation type="submission" date="2019-05" db="EMBL/GenBank/DDBJ databases">
        <title>Dyadobacter AR-3-8 sp. nov., isolated from arctic soil.</title>
        <authorList>
            <person name="Chaudhary D.K."/>
        </authorList>
    </citation>
    <scope>NUCLEOTIDE SEQUENCE [LARGE SCALE GENOMIC DNA]</scope>
    <source>
        <strain evidence="1 2">AR-3-8</strain>
    </source>
</reference>
<keyword evidence="2" id="KW-1185">Reference proteome</keyword>
<dbReference type="Proteomes" id="UP000304900">
    <property type="component" value="Unassembled WGS sequence"/>
</dbReference>
<protein>
    <submittedName>
        <fullName evidence="1">Uncharacterized protein</fullName>
    </submittedName>
</protein>
<sequence length="65" mass="6861">MQKLTQIGTALSKKLRSLGYTIIESYPGDAQDILGIPRKNKGIGLPITGLTNSGNLGNYIQGNAS</sequence>
<name>A0A4U6DFL1_9BACT</name>
<gene>
    <name evidence="1" type="ORF">FDK13_05805</name>
</gene>
<dbReference type="AlphaFoldDB" id="A0A4U6DFL1"/>
<accession>A0A4U6DFL1</accession>
<proteinExistence type="predicted"/>